<keyword evidence="4" id="KW-0411">Iron-sulfur</keyword>
<evidence type="ECO:0000259" key="5">
    <source>
        <dbReference type="PROSITE" id="PS51296"/>
    </source>
</evidence>
<evidence type="ECO:0000313" key="6">
    <source>
        <dbReference type="EMBL" id="VAX11391.1"/>
    </source>
</evidence>
<dbReference type="GO" id="GO:0046872">
    <property type="term" value="F:metal ion binding"/>
    <property type="evidence" value="ECO:0007669"/>
    <property type="project" value="UniProtKB-KW"/>
</dbReference>
<dbReference type="EMBL" id="UOFY01000067">
    <property type="protein sequence ID" value="VAX11391.1"/>
    <property type="molecule type" value="Genomic_DNA"/>
</dbReference>
<feature type="domain" description="Rieske" evidence="5">
    <location>
        <begin position="1"/>
        <end position="61"/>
    </location>
</feature>
<dbReference type="GO" id="GO:0051537">
    <property type="term" value="F:2 iron, 2 sulfur cluster binding"/>
    <property type="evidence" value="ECO:0007669"/>
    <property type="project" value="UniProtKB-KW"/>
</dbReference>
<gene>
    <name evidence="6" type="ORF">MNBD_GAMMA25-1602</name>
</gene>
<dbReference type="AlphaFoldDB" id="A0A3B1BAR2"/>
<keyword evidence="3" id="KW-0408">Iron</keyword>
<dbReference type="Pfam" id="PF00355">
    <property type="entry name" value="Rieske"/>
    <property type="match status" value="1"/>
</dbReference>
<reference evidence="6" key="1">
    <citation type="submission" date="2018-06" db="EMBL/GenBank/DDBJ databases">
        <authorList>
            <person name="Zhirakovskaya E."/>
        </authorList>
    </citation>
    <scope>NUCLEOTIDE SEQUENCE</scope>
</reference>
<dbReference type="PROSITE" id="PS51296">
    <property type="entry name" value="RIESKE"/>
    <property type="match status" value="1"/>
</dbReference>
<keyword evidence="1" id="KW-0001">2Fe-2S</keyword>
<evidence type="ECO:0000256" key="1">
    <source>
        <dbReference type="ARBA" id="ARBA00022714"/>
    </source>
</evidence>
<sequence>MKDCCPHDGGILSNGLQEGDEIVCPQHGARFNIITGKVTALPATEDLTTFEVRLKNNRIQINLGD</sequence>
<keyword evidence="2" id="KW-0479">Metal-binding</keyword>
<protein>
    <recommendedName>
        <fullName evidence="5">Rieske domain-containing protein</fullName>
    </recommendedName>
</protein>
<name>A0A3B1BAR2_9ZZZZ</name>
<dbReference type="InterPro" id="IPR036922">
    <property type="entry name" value="Rieske_2Fe-2S_sf"/>
</dbReference>
<dbReference type="Gene3D" id="2.102.10.10">
    <property type="entry name" value="Rieske [2Fe-2S] iron-sulphur domain"/>
    <property type="match status" value="1"/>
</dbReference>
<dbReference type="InterPro" id="IPR017941">
    <property type="entry name" value="Rieske_2Fe-2S"/>
</dbReference>
<evidence type="ECO:0000256" key="2">
    <source>
        <dbReference type="ARBA" id="ARBA00022723"/>
    </source>
</evidence>
<evidence type="ECO:0000256" key="3">
    <source>
        <dbReference type="ARBA" id="ARBA00023004"/>
    </source>
</evidence>
<organism evidence="6">
    <name type="scientific">hydrothermal vent metagenome</name>
    <dbReference type="NCBI Taxonomy" id="652676"/>
    <lineage>
        <taxon>unclassified sequences</taxon>
        <taxon>metagenomes</taxon>
        <taxon>ecological metagenomes</taxon>
    </lineage>
</organism>
<proteinExistence type="predicted"/>
<evidence type="ECO:0000256" key="4">
    <source>
        <dbReference type="ARBA" id="ARBA00023014"/>
    </source>
</evidence>
<accession>A0A3B1BAR2</accession>
<dbReference type="SUPFAM" id="SSF50022">
    <property type="entry name" value="ISP domain"/>
    <property type="match status" value="1"/>
</dbReference>